<keyword evidence="1" id="KW-0805">Transcription regulation</keyword>
<dbReference type="OrthoDB" id="9783876at2"/>
<dbReference type="SMART" id="SM00342">
    <property type="entry name" value="HTH_ARAC"/>
    <property type="match status" value="1"/>
</dbReference>
<dbReference type="PROSITE" id="PS00041">
    <property type="entry name" value="HTH_ARAC_FAMILY_1"/>
    <property type="match status" value="1"/>
</dbReference>
<dbReference type="EMBL" id="CP040602">
    <property type="protein sequence ID" value="QCU91067.1"/>
    <property type="molecule type" value="Genomic_DNA"/>
</dbReference>
<sequence length="281" mass="32007">MIEKGSAQILDAFKPLSFYINDKPTEMLSILYEPSLCIILQGEKEVGIGNNLIRYDANQFLLASMHTPAKVRIANASKEQPYIGFTLNFSIEQIFDVIKEMEPREAVSQSSDNGLYFGKLENHLLEPIVRLFNTLESPEQIKVLAPLYMKEILYYLLQGESGCFIRQYLKEGHSAQKVLEAISLIKNRFSQNLNIKQLAENVGLSESSLYASFKKITTMSPLQFQKTLRLQEARNMIQFQSFSVTETAYKVGYESPSQFSREYSRMYGLSPKADAMKMAQA</sequence>
<dbReference type="InterPro" id="IPR018062">
    <property type="entry name" value="HTH_AraC-typ_CS"/>
</dbReference>
<dbReference type="InterPro" id="IPR018060">
    <property type="entry name" value="HTH_AraC"/>
</dbReference>
<evidence type="ECO:0000313" key="6">
    <source>
        <dbReference type="Proteomes" id="UP000304864"/>
    </source>
</evidence>
<evidence type="ECO:0000256" key="1">
    <source>
        <dbReference type="ARBA" id="ARBA00023015"/>
    </source>
</evidence>
<dbReference type="Pfam" id="PF12833">
    <property type="entry name" value="HTH_18"/>
    <property type="match status" value="1"/>
</dbReference>
<keyword evidence="2" id="KW-0238">DNA-binding</keyword>
<evidence type="ECO:0000259" key="4">
    <source>
        <dbReference type="PROSITE" id="PS01124"/>
    </source>
</evidence>
<accession>A0A4P9K9Q3</accession>
<dbReference type="PROSITE" id="PS01124">
    <property type="entry name" value="HTH_ARAC_FAMILY_2"/>
    <property type="match status" value="1"/>
</dbReference>
<keyword evidence="3" id="KW-0804">Transcription</keyword>
<dbReference type="GO" id="GO:0003700">
    <property type="term" value="F:DNA-binding transcription factor activity"/>
    <property type="evidence" value="ECO:0007669"/>
    <property type="project" value="InterPro"/>
</dbReference>
<dbReference type="AlphaFoldDB" id="A0A4P9K9Q3"/>
<protein>
    <submittedName>
        <fullName evidence="5">AraC family transcriptional regulator</fullName>
    </submittedName>
</protein>
<dbReference type="SUPFAM" id="SSF46689">
    <property type="entry name" value="Homeodomain-like"/>
    <property type="match status" value="2"/>
</dbReference>
<organism evidence="5 6">
    <name type="scientific">Thiomicrorhabdus sediminis</name>
    <dbReference type="NCBI Taxonomy" id="2580412"/>
    <lineage>
        <taxon>Bacteria</taxon>
        <taxon>Pseudomonadati</taxon>
        <taxon>Pseudomonadota</taxon>
        <taxon>Gammaproteobacteria</taxon>
        <taxon>Thiotrichales</taxon>
        <taxon>Piscirickettsiaceae</taxon>
        <taxon>Thiomicrorhabdus</taxon>
    </lineage>
</organism>
<dbReference type="GO" id="GO:0043565">
    <property type="term" value="F:sequence-specific DNA binding"/>
    <property type="evidence" value="ECO:0007669"/>
    <property type="project" value="InterPro"/>
</dbReference>
<dbReference type="InterPro" id="IPR009594">
    <property type="entry name" value="Tscrpt_reg_HTH_AraC_N"/>
</dbReference>
<feature type="domain" description="HTH araC/xylS-type" evidence="4">
    <location>
        <begin position="179"/>
        <end position="277"/>
    </location>
</feature>
<proteinExistence type="predicted"/>
<evidence type="ECO:0000256" key="3">
    <source>
        <dbReference type="ARBA" id="ARBA00023163"/>
    </source>
</evidence>
<dbReference type="Pfam" id="PF06719">
    <property type="entry name" value="AraC_N"/>
    <property type="match status" value="1"/>
</dbReference>
<dbReference type="PANTHER" id="PTHR43436:SF1">
    <property type="entry name" value="TRANSCRIPTIONAL REGULATORY PROTEIN"/>
    <property type="match status" value="1"/>
</dbReference>
<keyword evidence="6" id="KW-1185">Reference proteome</keyword>
<evidence type="ECO:0000256" key="2">
    <source>
        <dbReference type="ARBA" id="ARBA00023125"/>
    </source>
</evidence>
<dbReference type="PANTHER" id="PTHR43436">
    <property type="entry name" value="ARAC-FAMILY TRANSCRIPTIONAL REGULATOR"/>
    <property type="match status" value="1"/>
</dbReference>
<dbReference type="Proteomes" id="UP000304864">
    <property type="component" value="Chromosome"/>
</dbReference>
<reference evidence="5 6" key="1">
    <citation type="submission" date="2019-05" db="EMBL/GenBank/DDBJ databases">
        <title>Thiomicrorhabdus sediminis sp. nov, a novel sulfur-oxidizing bacterium isolated from coastal sediment.</title>
        <authorList>
            <person name="Liu X."/>
        </authorList>
    </citation>
    <scope>NUCLEOTIDE SEQUENCE [LARGE SCALE GENOMIC DNA]</scope>
    <source>
        <strain evidence="5 6">G1</strain>
    </source>
</reference>
<dbReference type="KEGG" id="thig:FE785_00145"/>
<dbReference type="InterPro" id="IPR009057">
    <property type="entry name" value="Homeodomain-like_sf"/>
</dbReference>
<dbReference type="Gene3D" id="1.10.10.60">
    <property type="entry name" value="Homeodomain-like"/>
    <property type="match status" value="2"/>
</dbReference>
<evidence type="ECO:0000313" key="5">
    <source>
        <dbReference type="EMBL" id="QCU91067.1"/>
    </source>
</evidence>
<name>A0A4P9K9Q3_9GAMM</name>
<gene>
    <name evidence="5" type="ORF">FE785_00145</name>
</gene>